<evidence type="ECO:0000256" key="1">
    <source>
        <dbReference type="SAM" id="MobiDB-lite"/>
    </source>
</evidence>
<comment type="caution">
    <text evidence="2">The sequence shown here is derived from an EMBL/GenBank/DDBJ whole genome shotgun (WGS) entry which is preliminary data.</text>
</comment>
<accession>A0A4U5NVL6</accession>
<dbReference type="Proteomes" id="UP000298663">
    <property type="component" value="Unassembled WGS sequence"/>
</dbReference>
<gene>
    <name evidence="2" type="ORF">L596_011972</name>
</gene>
<sequence>MAEKRQERSDLRDTWQQKEAGGSQLISTPSALCGVNFSSRLSHYSVAACGGWSGGLRHEAKQRVNTGQPTTGTPNSCDNSRKSGESGKPAGVGSKKPLPEGSRQLDLRKLGRISAVCPTVN</sequence>
<evidence type="ECO:0000313" key="3">
    <source>
        <dbReference type="Proteomes" id="UP000298663"/>
    </source>
</evidence>
<name>A0A4U5NVL6_STECR</name>
<reference evidence="2 3" key="1">
    <citation type="journal article" date="2015" name="Genome Biol.">
        <title>Comparative genomics of Steinernema reveals deeply conserved gene regulatory networks.</title>
        <authorList>
            <person name="Dillman A.R."/>
            <person name="Macchietto M."/>
            <person name="Porter C.F."/>
            <person name="Rogers A."/>
            <person name="Williams B."/>
            <person name="Antoshechkin I."/>
            <person name="Lee M.M."/>
            <person name="Goodwin Z."/>
            <person name="Lu X."/>
            <person name="Lewis E.E."/>
            <person name="Goodrich-Blair H."/>
            <person name="Stock S.P."/>
            <person name="Adams B.J."/>
            <person name="Sternberg P.W."/>
            <person name="Mortazavi A."/>
        </authorList>
    </citation>
    <scope>NUCLEOTIDE SEQUENCE [LARGE SCALE GENOMIC DNA]</scope>
    <source>
        <strain evidence="2 3">ALL</strain>
    </source>
</reference>
<feature type="compositionally biased region" description="Basic and acidic residues" evidence="1">
    <location>
        <begin position="1"/>
        <end position="16"/>
    </location>
</feature>
<dbReference type="EMBL" id="AZBU02000003">
    <property type="protein sequence ID" value="TKR87599.1"/>
    <property type="molecule type" value="Genomic_DNA"/>
</dbReference>
<feature type="region of interest" description="Disordered" evidence="1">
    <location>
        <begin position="1"/>
        <end position="29"/>
    </location>
</feature>
<feature type="compositionally biased region" description="Polar residues" evidence="1">
    <location>
        <begin position="63"/>
        <end position="78"/>
    </location>
</feature>
<reference evidence="2 3" key="2">
    <citation type="journal article" date="2019" name="G3 (Bethesda)">
        <title>Hybrid Assembly of the Genome of the Entomopathogenic Nematode Steinernema carpocapsae Identifies the X-Chromosome.</title>
        <authorList>
            <person name="Serra L."/>
            <person name="Macchietto M."/>
            <person name="Macias-Munoz A."/>
            <person name="McGill C.J."/>
            <person name="Rodriguez I.M."/>
            <person name="Rodriguez B."/>
            <person name="Murad R."/>
            <person name="Mortazavi A."/>
        </authorList>
    </citation>
    <scope>NUCLEOTIDE SEQUENCE [LARGE SCALE GENOMIC DNA]</scope>
    <source>
        <strain evidence="2 3">ALL</strain>
    </source>
</reference>
<protein>
    <submittedName>
        <fullName evidence="2">Uncharacterized protein</fullName>
    </submittedName>
</protein>
<dbReference type="AlphaFoldDB" id="A0A4U5NVL6"/>
<keyword evidence="3" id="KW-1185">Reference proteome</keyword>
<feature type="region of interest" description="Disordered" evidence="1">
    <location>
        <begin position="61"/>
        <end position="106"/>
    </location>
</feature>
<proteinExistence type="predicted"/>
<evidence type="ECO:0000313" key="2">
    <source>
        <dbReference type="EMBL" id="TKR87599.1"/>
    </source>
</evidence>
<organism evidence="2 3">
    <name type="scientific">Steinernema carpocapsae</name>
    <name type="common">Entomopathogenic nematode</name>
    <dbReference type="NCBI Taxonomy" id="34508"/>
    <lineage>
        <taxon>Eukaryota</taxon>
        <taxon>Metazoa</taxon>
        <taxon>Ecdysozoa</taxon>
        <taxon>Nematoda</taxon>
        <taxon>Chromadorea</taxon>
        <taxon>Rhabditida</taxon>
        <taxon>Tylenchina</taxon>
        <taxon>Panagrolaimomorpha</taxon>
        <taxon>Strongyloidoidea</taxon>
        <taxon>Steinernematidae</taxon>
        <taxon>Steinernema</taxon>
    </lineage>
</organism>